<dbReference type="InterPro" id="IPR012386">
    <property type="entry name" value="Cyclic-nucl_3Pdiesterase"/>
</dbReference>
<dbReference type="PANTHER" id="PTHR28141">
    <property type="entry name" value="2',3'-CYCLIC-NUCLEOTIDE 3'-PHOSPHODIESTERASE"/>
    <property type="match status" value="1"/>
</dbReference>
<name>A0A2H0WA92_9BACT</name>
<gene>
    <name evidence="1" type="ORF">COT75_00850</name>
</gene>
<evidence type="ECO:0000313" key="1">
    <source>
        <dbReference type="EMBL" id="PIS09573.1"/>
    </source>
</evidence>
<dbReference type="EMBL" id="PEZT01000002">
    <property type="protein sequence ID" value="PIS09573.1"/>
    <property type="molecule type" value="Genomic_DNA"/>
</dbReference>
<dbReference type="Gene3D" id="3.90.1140.10">
    <property type="entry name" value="Cyclic phosphodiesterase"/>
    <property type="match status" value="1"/>
</dbReference>
<evidence type="ECO:0000313" key="2">
    <source>
        <dbReference type="Proteomes" id="UP000230093"/>
    </source>
</evidence>
<dbReference type="GO" id="GO:0009187">
    <property type="term" value="P:cyclic nucleotide metabolic process"/>
    <property type="evidence" value="ECO:0007669"/>
    <property type="project" value="TreeGrafter"/>
</dbReference>
<dbReference type="PANTHER" id="PTHR28141:SF1">
    <property type="entry name" value="2',3'-CYCLIC-NUCLEOTIDE 3'-PHOSPHODIESTERASE"/>
    <property type="match status" value="1"/>
</dbReference>
<dbReference type="AlphaFoldDB" id="A0A2H0WA92"/>
<comment type="caution">
    <text evidence="1">The sequence shown here is derived from an EMBL/GenBank/DDBJ whole genome shotgun (WGS) entry which is preliminary data.</text>
</comment>
<sequence>MSKNQYNYGLVILPQKSLYKKTEAIIKRFSQKFKTPFFVPHLTLLGSVQGGEKQIINKLNQLTKNLKPFYSNFGKTEFSSTYFQSVFVRVNMNASLIGLYLKARDIFKTDINHIFMPHLGLIYGDIGISKKEKAALSVNLVGLKFRFNNIWLVKARKGDKPEDWPYIKEFTF</sequence>
<organism evidence="1 2">
    <name type="scientific">Candidatus Beckwithbacteria bacterium CG10_big_fil_rev_8_21_14_0_10_34_10</name>
    <dbReference type="NCBI Taxonomy" id="1974495"/>
    <lineage>
        <taxon>Bacteria</taxon>
        <taxon>Candidatus Beckwithiibacteriota</taxon>
    </lineage>
</organism>
<protein>
    <recommendedName>
        <fullName evidence="3">2'-5' RNA ligase</fullName>
    </recommendedName>
</protein>
<dbReference type="Proteomes" id="UP000230093">
    <property type="component" value="Unassembled WGS sequence"/>
</dbReference>
<proteinExistence type="predicted"/>
<dbReference type="GO" id="GO:0004113">
    <property type="term" value="F:2',3'-cyclic-nucleotide 3'-phosphodiesterase activity"/>
    <property type="evidence" value="ECO:0007669"/>
    <property type="project" value="TreeGrafter"/>
</dbReference>
<dbReference type="SUPFAM" id="SSF55144">
    <property type="entry name" value="LigT-like"/>
    <property type="match status" value="1"/>
</dbReference>
<evidence type="ECO:0008006" key="3">
    <source>
        <dbReference type="Google" id="ProtNLM"/>
    </source>
</evidence>
<reference evidence="2" key="1">
    <citation type="submission" date="2017-09" db="EMBL/GenBank/DDBJ databases">
        <title>Depth-based differentiation of microbial function through sediment-hosted aquifers and enrichment of novel symbionts in the deep terrestrial subsurface.</title>
        <authorList>
            <person name="Probst A.J."/>
            <person name="Ladd B."/>
            <person name="Jarett J.K."/>
            <person name="Geller-Mcgrath D.E."/>
            <person name="Sieber C.M.K."/>
            <person name="Emerson J.B."/>
            <person name="Anantharaman K."/>
            <person name="Thomas B.C."/>
            <person name="Malmstrom R."/>
            <person name="Stieglmeier M."/>
            <person name="Klingl A."/>
            <person name="Woyke T."/>
            <person name="Ryan C.M."/>
            <person name="Banfield J.F."/>
        </authorList>
    </citation>
    <scope>NUCLEOTIDE SEQUENCE [LARGE SCALE GENOMIC DNA]</scope>
</reference>
<accession>A0A2H0WA92</accession>
<dbReference type="InterPro" id="IPR009097">
    <property type="entry name" value="Cyclic_Pdiesterase"/>
</dbReference>
<dbReference type="Pfam" id="PF07823">
    <property type="entry name" value="CPDase"/>
    <property type="match status" value="1"/>
</dbReference>